<organism evidence="1 2">
    <name type="scientific">Bradyrhizobium macuxiense</name>
    <dbReference type="NCBI Taxonomy" id="1755647"/>
    <lineage>
        <taxon>Bacteria</taxon>
        <taxon>Pseudomonadati</taxon>
        <taxon>Pseudomonadota</taxon>
        <taxon>Alphaproteobacteria</taxon>
        <taxon>Hyphomicrobiales</taxon>
        <taxon>Nitrobacteraceae</taxon>
        <taxon>Bradyrhizobium</taxon>
    </lineage>
</organism>
<accession>A0A560MG61</accession>
<dbReference type="OrthoDB" id="8243905at2"/>
<reference evidence="1 2" key="1">
    <citation type="submission" date="2019-06" db="EMBL/GenBank/DDBJ databases">
        <title>Genomic Encyclopedia of Type Strains, Phase IV (KMG-V): Genome sequencing to study the core and pangenomes of soil and plant-associated prokaryotes.</title>
        <authorList>
            <person name="Whitman W."/>
        </authorList>
    </citation>
    <scope>NUCLEOTIDE SEQUENCE [LARGE SCALE GENOMIC DNA]</scope>
    <source>
        <strain evidence="1 2">BR 10355</strain>
    </source>
</reference>
<sequence>MSEEFELRPDQWDALKALRAPAANPSRLNRFAVESLITLGYVAVRGDAFELTPAGRKVLVRGSSLLLLDIAA</sequence>
<name>A0A560MG61_9BRAD</name>
<evidence type="ECO:0000313" key="1">
    <source>
        <dbReference type="EMBL" id="TWC06366.1"/>
    </source>
</evidence>
<gene>
    <name evidence="1" type="ORF">FBZ93_102681</name>
</gene>
<evidence type="ECO:0000313" key="2">
    <source>
        <dbReference type="Proteomes" id="UP000321304"/>
    </source>
</evidence>
<dbReference type="EMBL" id="VITY01000002">
    <property type="protein sequence ID" value="TWC06366.1"/>
    <property type="molecule type" value="Genomic_DNA"/>
</dbReference>
<dbReference type="Proteomes" id="UP000321304">
    <property type="component" value="Unassembled WGS sequence"/>
</dbReference>
<protein>
    <submittedName>
        <fullName evidence="1">Uncharacterized protein</fullName>
    </submittedName>
</protein>
<dbReference type="STRING" id="1755647.AS156_11555"/>
<dbReference type="RefSeq" id="WP_050423097.1">
    <property type="nucleotide sequence ID" value="NZ_VITY01000002.1"/>
</dbReference>
<dbReference type="AlphaFoldDB" id="A0A560MG61"/>
<keyword evidence="2" id="KW-1185">Reference proteome</keyword>
<comment type="caution">
    <text evidence="1">The sequence shown here is derived from an EMBL/GenBank/DDBJ whole genome shotgun (WGS) entry which is preliminary data.</text>
</comment>
<proteinExistence type="predicted"/>